<keyword evidence="3" id="KW-1133">Transmembrane helix</keyword>
<keyword evidence="2" id="KW-0812">Transmembrane</keyword>
<comment type="subcellular location">
    <subcellularLocation>
        <location evidence="1">Membrane</location>
        <topology evidence="1">Single-pass membrane protein</topology>
    </subcellularLocation>
</comment>
<feature type="compositionally biased region" description="Gly residues" evidence="5">
    <location>
        <begin position="180"/>
        <end position="235"/>
    </location>
</feature>
<dbReference type="InterPro" id="IPR037682">
    <property type="entry name" value="TonB_C"/>
</dbReference>
<feature type="compositionally biased region" description="Basic and acidic residues" evidence="5">
    <location>
        <begin position="282"/>
        <end position="294"/>
    </location>
</feature>
<dbReference type="RefSeq" id="WP_190946022.1">
    <property type="nucleotide sequence ID" value="NZ_JACJSI010000241.1"/>
</dbReference>
<feature type="compositionally biased region" description="Polar residues" evidence="5">
    <location>
        <begin position="153"/>
        <end position="164"/>
    </location>
</feature>
<protein>
    <submittedName>
        <fullName evidence="7">TonB family protein</fullName>
    </submittedName>
</protein>
<feature type="compositionally biased region" description="Polar residues" evidence="5">
    <location>
        <begin position="256"/>
        <end position="268"/>
    </location>
</feature>
<feature type="compositionally biased region" description="Basic and acidic residues" evidence="5">
    <location>
        <begin position="67"/>
        <end position="81"/>
    </location>
</feature>
<feature type="region of interest" description="Disordered" evidence="5">
    <location>
        <begin position="66"/>
        <end position="91"/>
    </location>
</feature>
<dbReference type="PANTHER" id="PTHR37612">
    <property type="entry name" value="FIBROIN HEAVY CHAIN FIB-H LIKE PROTEIN"/>
    <property type="match status" value="1"/>
</dbReference>
<dbReference type="Gene3D" id="3.30.1150.10">
    <property type="match status" value="1"/>
</dbReference>
<reference evidence="7 8" key="1">
    <citation type="journal article" date="2020" name="ISME J.">
        <title>Comparative genomics reveals insights into cyanobacterial evolution and habitat adaptation.</title>
        <authorList>
            <person name="Chen M.Y."/>
            <person name="Teng W.K."/>
            <person name="Zhao L."/>
            <person name="Hu C.X."/>
            <person name="Zhou Y.K."/>
            <person name="Han B.P."/>
            <person name="Song L.R."/>
            <person name="Shu W.S."/>
        </authorList>
    </citation>
    <scope>NUCLEOTIDE SEQUENCE [LARGE SCALE GENOMIC DNA]</scope>
    <source>
        <strain evidence="7 8">FACHB-838</strain>
    </source>
</reference>
<dbReference type="PROSITE" id="PS52015">
    <property type="entry name" value="TONB_CTD"/>
    <property type="match status" value="1"/>
</dbReference>
<organism evidence="7 8">
    <name type="scientific">Nostoc flagelliforme FACHB-838</name>
    <dbReference type="NCBI Taxonomy" id="2692904"/>
    <lineage>
        <taxon>Bacteria</taxon>
        <taxon>Bacillati</taxon>
        <taxon>Cyanobacteriota</taxon>
        <taxon>Cyanophyceae</taxon>
        <taxon>Nostocales</taxon>
        <taxon>Nostocaceae</taxon>
        <taxon>Nostoc</taxon>
    </lineage>
</organism>
<dbReference type="InterPro" id="IPR006260">
    <property type="entry name" value="TonB/TolA_C"/>
</dbReference>
<feature type="domain" description="TonB C-terminal" evidence="6">
    <location>
        <begin position="260"/>
        <end position="355"/>
    </location>
</feature>
<evidence type="ECO:0000313" key="7">
    <source>
        <dbReference type="EMBL" id="MBD2535165.1"/>
    </source>
</evidence>
<dbReference type="PANTHER" id="PTHR37612:SF20">
    <property type="entry name" value="PER-HEXAMER REPEAT PROTEIN 5-RELATED"/>
    <property type="match status" value="1"/>
</dbReference>
<dbReference type="InterPro" id="IPR052258">
    <property type="entry name" value="Diverse_Func_Domain-Protein"/>
</dbReference>
<dbReference type="SUPFAM" id="SSF74653">
    <property type="entry name" value="TolA/TonB C-terminal domain"/>
    <property type="match status" value="1"/>
</dbReference>
<dbReference type="NCBIfam" id="TIGR01352">
    <property type="entry name" value="tonB_Cterm"/>
    <property type="match status" value="1"/>
</dbReference>
<feature type="compositionally biased region" description="Low complexity" evidence="5">
    <location>
        <begin position="412"/>
        <end position="426"/>
    </location>
</feature>
<dbReference type="Proteomes" id="UP000623440">
    <property type="component" value="Unassembled WGS sequence"/>
</dbReference>
<evidence type="ECO:0000256" key="1">
    <source>
        <dbReference type="ARBA" id="ARBA00004167"/>
    </source>
</evidence>
<gene>
    <name evidence="7" type="ORF">H6G97_39460</name>
</gene>
<dbReference type="EMBL" id="JACJSI010000241">
    <property type="protein sequence ID" value="MBD2535165.1"/>
    <property type="molecule type" value="Genomic_DNA"/>
</dbReference>
<keyword evidence="8" id="KW-1185">Reference proteome</keyword>
<feature type="compositionally biased region" description="Low complexity" evidence="5">
    <location>
        <begin position="477"/>
        <end position="491"/>
    </location>
</feature>
<comment type="caution">
    <text evidence="7">The sequence shown here is derived from an EMBL/GenBank/DDBJ whole genome shotgun (WGS) entry which is preliminary data.</text>
</comment>
<proteinExistence type="predicted"/>
<feature type="compositionally biased region" description="Basic and acidic residues" evidence="5">
    <location>
        <begin position="317"/>
        <end position="334"/>
    </location>
</feature>
<feature type="region of interest" description="Disordered" evidence="5">
    <location>
        <begin position="106"/>
        <end position="491"/>
    </location>
</feature>
<feature type="compositionally biased region" description="Basic and acidic residues" evidence="5">
    <location>
        <begin position="344"/>
        <end position="365"/>
    </location>
</feature>
<sequence length="491" mass="52768">MSFSGITVEQRSKEVEALKSFLTYSLIGSLALHIGVLSSGISNYLTRVPKEEDEAIEFAIVDSPTVEPEKPLEKIPEEPKKLPKVVQKQSIETPPVQKTVQEFIERPKIEPVEQPKQTTQIQPVQQQPKQTTQNLQPANTQIAPKPEAPVTTIAPSTNQGSQNLRGVLSELRDSKASQNAGGGGGASGVLTGSGSGVGLSTGSGIGSGSGTGSGIGSGSGSGTGSGIGSDSGSGVGNERVKRPPIATAPTVPTPPKVNSSGNSRSSCLRNCDFKYPASLRGQKPEGSPKLKLELDEQGNVTNVRLTRSSGNSTLDEAAVRQAREIKVSGGKKEATLIPNFVVEGSRRQQEVRERERKRQAEEKTRQTTTANSTQENSRRRRREMTPSSTEATVRKPAISGFSRRLEPQRGESTPTSPSSPASTTSTQGNSRESLRRIQRERATTDSSQKPQATTNRRRRRSNTNQNKLRDSLRRLRQQPQSQPAAPTPSKE</sequence>
<feature type="compositionally biased region" description="Basic and acidic residues" evidence="5">
    <location>
        <begin position="432"/>
        <end position="443"/>
    </location>
</feature>
<evidence type="ECO:0000256" key="5">
    <source>
        <dbReference type="SAM" id="MobiDB-lite"/>
    </source>
</evidence>
<feature type="compositionally biased region" description="Polar residues" evidence="5">
    <location>
        <begin position="298"/>
        <end position="314"/>
    </location>
</feature>
<evidence type="ECO:0000259" key="6">
    <source>
        <dbReference type="PROSITE" id="PS52015"/>
    </source>
</evidence>
<feature type="compositionally biased region" description="Low complexity" evidence="5">
    <location>
        <begin position="114"/>
        <end position="137"/>
    </location>
</feature>
<evidence type="ECO:0000313" key="8">
    <source>
        <dbReference type="Proteomes" id="UP000623440"/>
    </source>
</evidence>
<accession>A0ABR8E0W7</accession>
<dbReference type="Pfam" id="PF03544">
    <property type="entry name" value="TonB_C"/>
    <property type="match status" value="1"/>
</dbReference>
<keyword evidence="4" id="KW-0472">Membrane</keyword>
<evidence type="ECO:0000256" key="4">
    <source>
        <dbReference type="ARBA" id="ARBA00023136"/>
    </source>
</evidence>
<evidence type="ECO:0000256" key="3">
    <source>
        <dbReference type="ARBA" id="ARBA00022989"/>
    </source>
</evidence>
<evidence type="ECO:0000256" key="2">
    <source>
        <dbReference type="ARBA" id="ARBA00022692"/>
    </source>
</evidence>
<name>A0ABR8E0W7_9NOSO</name>